<evidence type="ECO:0000259" key="7">
    <source>
        <dbReference type="Pfam" id="PF01385"/>
    </source>
</evidence>
<dbReference type="Proteomes" id="UP000287385">
    <property type="component" value="Unassembled WGS sequence"/>
</dbReference>
<reference evidence="10 11" key="1">
    <citation type="submission" date="2016-06" db="EMBL/GenBank/DDBJ databases">
        <title>Acetobacter pasteurianus NBRC 3278 whole genome sequencing project.</title>
        <authorList>
            <person name="Matsutani M."/>
            <person name="Shiwa Y."/>
            <person name="Okamoto-Kainuma A."/>
            <person name="Ishikawa M."/>
            <person name="Koizumi Y."/>
            <person name="Yoshikawa H."/>
            <person name="Yakushi T."/>
            <person name="Matsushita K."/>
        </authorList>
    </citation>
    <scope>NUCLEOTIDE SEQUENCE [LARGE SCALE GENOMIC DNA]</scope>
    <source>
        <strain evidence="10 11">NBRC 3278</strain>
    </source>
</reference>
<dbReference type="InterPro" id="IPR021027">
    <property type="entry name" value="Transposase_put_HTH"/>
</dbReference>
<dbReference type="EMBL" id="BDEV01000112">
    <property type="protein sequence ID" value="GCD63572.1"/>
    <property type="molecule type" value="Genomic_DNA"/>
</dbReference>
<dbReference type="AlphaFoldDB" id="A0A401X6L1"/>
<name>A0A401X6L1_ACEPA</name>
<dbReference type="GO" id="GO:0006310">
    <property type="term" value="P:DNA recombination"/>
    <property type="evidence" value="ECO:0007669"/>
    <property type="project" value="UniProtKB-KW"/>
</dbReference>
<dbReference type="Pfam" id="PF12323">
    <property type="entry name" value="HTH_OrfB_IS605"/>
    <property type="match status" value="1"/>
</dbReference>
<keyword evidence="6" id="KW-0233">DNA recombination</keyword>
<keyword evidence="3" id="KW-0479">Metal-binding</keyword>
<feature type="domain" description="Cas12f1-like TNB" evidence="8">
    <location>
        <begin position="294"/>
        <end position="356"/>
    </location>
</feature>
<feature type="domain" description="Probable transposase IS891/IS1136/IS1341" evidence="7">
    <location>
        <begin position="169"/>
        <end position="267"/>
    </location>
</feature>
<dbReference type="NCBIfam" id="NF040570">
    <property type="entry name" value="guided_TnpB"/>
    <property type="match status" value="1"/>
</dbReference>
<evidence type="ECO:0000256" key="3">
    <source>
        <dbReference type="ARBA" id="ARBA00022723"/>
    </source>
</evidence>
<dbReference type="InterPro" id="IPR001959">
    <property type="entry name" value="Transposase"/>
</dbReference>
<comment type="similarity">
    <text evidence="1">In the C-terminal section; belongs to the transposase 35 family.</text>
</comment>
<evidence type="ECO:0000256" key="1">
    <source>
        <dbReference type="ARBA" id="ARBA00008761"/>
    </source>
</evidence>
<gene>
    <name evidence="10" type="ORF">NBRC3278_2665</name>
</gene>
<keyword evidence="5" id="KW-0238">DNA-binding</keyword>
<feature type="domain" description="Transposase putative helix-turn-helix" evidence="9">
    <location>
        <begin position="2"/>
        <end position="30"/>
    </location>
</feature>
<evidence type="ECO:0000256" key="6">
    <source>
        <dbReference type="ARBA" id="ARBA00023172"/>
    </source>
</evidence>
<dbReference type="GO" id="GO:0003677">
    <property type="term" value="F:DNA binding"/>
    <property type="evidence" value="ECO:0007669"/>
    <property type="project" value="UniProtKB-KW"/>
</dbReference>
<comment type="caution">
    <text evidence="10">The sequence shown here is derived from an EMBL/GenBank/DDBJ whole genome shotgun (WGS) entry which is preliminary data.</text>
</comment>
<evidence type="ECO:0000259" key="8">
    <source>
        <dbReference type="Pfam" id="PF07282"/>
    </source>
</evidence>
<accession>A0A401X6L1</accession>
<dbReference type="Pfam" id="PF01385">
    <property type="entry name" value="OrfB_IS605"/>
    <property type="match status" value="1"/>
</dbReference>
<evidence type="ECO:0000313" key="11">
    <source>
        <dbReference type="Proteomes" id="UP000287385"/>
    </source>
</evidence>
<proteinExistence type="inferred from homology"/>
<dbReference type="InterPro" id="IPR010095">
    <property type="entry name" value="Cas12f1-like_TNB"/>
</dbReference>
<dbReference type="GO" id="GO:0032196">
    <property type="term" value="P:transposition"/>
    <property type="evidence" value="ECO:0007669"/>
    <property type="project" value="UniProtKB-KW"/>
</dbReference>
<evidence type="ECO:0000256" key="2">
    <source>
        <dbReference type="ARBA" id="ARBA00022578"/>
    </source>
</evidence>
<evidence type="ECO:0000259" key="9">
    <source>
        <dbReference type="Pfam" id="PF12323"/>
    </source>
</evidence>
<sequence length="386" mass="43749">MQEESFAQFAGVCRLVWNLALEQRRHHWRNYQARTGDNLNYVTQARELTALRREVDFVRAVSQTCEQYALKALDDAYRRFFKGLGGYPQPKKKGVNDAFTFNGREIVVERLNRRWGRVRLPKIGWVRFRMTRNLSGKITEATVRLTPLGWQISIGCKDCDVQDFAKDGTVGIDRGVAVPLMLSDGASYTMPEMLAVLDRKARKAQRILARRKRGSNRHALARRRVVALKAKAARIRKHWAHETTTAICRNYGTVVIERLRTRDMTKSASGTMENPGKNVAQKRGLNRAILNVGWHQIETMLFYKAHQVVKVDPRFTSQTCSCCGAVDSRSRKNQASFVCTTCGFHANADHNAALNILHKGNTPVVEPSARMALKRELSGKPEILGL</sequence>
<dbReference type="Pfam" id="PF07282">
    <property type="entry name" value="Cas12f1-like_TNB"/>
    <property type="match status" value="1"/>
</dbReference>
<evidence type="ECO:0000256" key="5">
    <source>
        <dbReference type="ARBA" id="ARBA00023125"/>
    </source>
</evidence>
<dbReference type="GO" id="GO:0046872">
    <property type="term" value="F:metal ion binding"/>
    <property type="evidence" value="ECO:0007669"/>
    <property type="project" value="UniProtKB-KW"/>
</dbReference>
<evidence type="ECO:0000313" key="10">
    <source>
        <dbReference type="EMBL" id="GCD63572.1"/>
    </source>
</evidence>
<keyword evidence="11" id="KW-1185">Reference proteome</keyword>
<evidence type="ECO:0000256" key="4">
    <source>
        <dbReference type="ARBA" id="ARBA00022833"/>
    </source>
</evidence>
<protein>
    <submittedName>
        <fullName evidence="10">Transposase</fullName>
    </submittedName>
</protein>
<keyword evidence="4" id="KW-0862">Zinc</keyword>
<keyword evidence="2" id="KW-0815">Transposition</keyword>
<organism evidence="10 11">
    <name type="scientific">Acetobacter pasteurianus NBRC 3278</name>
    <dbReference type="NCBI Taxonomy" id="1226660"/>
    <lineage>
        <taxon>Bacteria</taxon>
        <taxon>Pseudomonadati</taxon>
        <taxon>Pseudomonadota</taxon>
        <taxon>Alphaproteobacteria</taxon>
        <taxon>Acetobacterales</taxon>
        <taxon>Acetobacteraceae</taxon>
        <taxon>Acetobacter</taxon>
    </lineage>
</organism>